<dbReference type="GO" id="GO:0006412">
    <property type="term" value="P:translation"/>
    <property type="evidence" value="ECO:0007669"/>
    <property type="project" value="UniProtKB-UniRule"/>
</dbReference>
<dbReference type="HAMAP" id="MF_00514">
    <property type="entry name" value="Ribosomal_bL35"/>
    <property type="match status" value="1"/>
</dbReference>
<name>A0A1F6CBD6_HANXR</name>
<sequence>MPKVKTHKNAAKRFKVKGGGRVKREKAFATHLMTGRSTKRKRNLRKGTGVSSADLGRVKRMLTL</sequence>
<dbReference type="EMBL" id="MFKF01000328">
    <property type="protein sequence ID" value="OGG46277.1"/>
    <property type="molecule type" value="Genomic_DNA"/>
</dbReference>
<protein>
    <recommendedName>
        <fullName evidence="4 5">Large ribosomal subunit protein bL35</fullName>
    </recommendedName>
</protein>
<dbReference type="AlphaFoldDB" id="A0A1F6CBD6"/>
<dbReference type="FunFam" id="4.10.410.60:FF:000001">
    <property type="entry name" value="50S ribosomal protein L35"/>
    <property type="match status" value="1"/>
</dbReference>
<evidence type="ECO:0000313" key="7">
    <source>
        <dbReference type="EMBL" id="OGG46277.1"/>
    </source>
</evidence>
<dbReference type="InterPro" id="IPR021137">
    <property type="entry name" value="Ribosomal_bL35-like"/>
</dbReference>
<dbReference type="PANTHER" id="PTHR33343">
    <property type="entry name" value="54S RIBOSOMAL PROTEIN BL35M"/>
    <property type="match status" value="1"/>
</dbReference>
<dbReference type="NCBIfam" id="TIGR00001">
    <property type="entry name" value="rpmI_bact"/>
    <property type="match status" value="1"/>
</dbReference>
<dbReference type="PRINTS" id="PR00064">
    <property type="entry name" value="RIBOSOMALL35"/>
</dbReference>
<evidence type="ECO:0000256" key="6">
    <source>
        <dbReference type="RuleBase" id="RU000568"/>
    </source>
</evidence>
<keyword evidence="3 5" id="KW-0687">Ribonucleoprotein</keyword>
<dbReference type="InterPro" id="IPR001706">
    <property type="entry name" value="Ribosomal_bL35"/>
</dbReference>
<accession>A0A1F6CBD6</accession>
<evidence type="ECO:0000256" key="4">
    <source>
        <dbReference type="ARBA" id="ARBA00071664"/>
    </source>
</evidence>
<reference evidence="7 8" key="1">
    <citation type="journal article" date="2016" name="Nat. Commun.">
        <title>Thousands of microbial genomes shed light on interconnected biogeochemical processes in an aquifer system.</title>
        <authorList>
            <person name="Anantharaman K."/>
            <person name="Brown C.T."/>
            <person name="Hug L.A."/>
            <person name="Sharon I."/>
            <person name="Castelle C.J."/>
            <person name="Probst A.J."/>
            <person name="Thomas B.C."/>
            <person name="Singh A."/>
            <person name="Wilkins M.J."/>
            <person name="Karaoz U."/>
            <person name="Brodie E.L."/>
            <person name="Williams K.H."/>
            <person name="Hubbard S.S."/>
            <person name="Banfield J.F."/>
        </authorList>
    </citation>
    <scope>NUCLEOTIDE SEQUENCE [LARGE SCALE GENOMIC DNA]</scope>
    <source>
        <strain evidence="8">RIFCSPLOWO2_12_FULL_64_10</strain>
    </source>
</reference>
<evidence type="ECO:0000256" key="3">
    <source>
        <dbReference type="ARBA" id="ARBA00023274"/>
    </source>
</evidence>
<comment type="similarity">
    <text evidence="1 5 6">Belongs to the bacterial ribosomal protein bL35 family.</text>
</comment>
<dbReference type="PANTHER" id="PTHR33343:SF1">
    <property type="entry name" value="LARGE RIBOSOMAL SUBUNIT PROTEIN BL35M"/>
    <property type="match status" value="1"/>
</dbReference>
<dbReference type="GO" id="GO:0003735">
    <property type="term" value="F:structural constituent of ribosome"/>
    <property type="evidence" value="ECO:0007669"/>
    <property type="project" value="InterPro"/>
</dbReference>
<dbReference type="Pfam" id="PF01632">
    <property type="entry name" value="Ribosomal_L35p"/>
    <property type="match status" value="1"/>
</dbReference>
<keyword evidence="2 5" id="KW-0689">Ribosomal protein</keyword>
<evidence type="ECO:0000256" key="2">
    <source>
        <dbReference type="ARBA" id="ARBA00022980"/>
    </source>
</evidence>
<organism evidence="7 8">
    <name type="scientific">Handelsmanbacteria sp. (strain RIFCSPLOWO2_12_FULL_64_10)</name>
    <dbReference type="NCBI Taxonomy" id="1817868"/>
    <lineage>
        <taxon>Bacteria</taxon>
        <taxon>Candidatus Handelsmaniibacteriota</taxon>
    </lineage>
</organism>
<dbReference type="InterPro" id="IPR037229">
    <property type="entry name" value="Ribosomal_bL35_sf"/>
</dbReference>
<dbReference type="Proteomes" id="UP000178606">
    <property type="component" value="Unassembled WGS sequence"/>
</dbReference>
<comment type="caution">
    <text evidence="7">The sequence shown here is derived from an EMBL/GenBank/DDBJ whole genome shotgun (WGS) entry which is preliminary data.</text>
</comment>
<evidence type="ECO:0000256" key="1">
    <source>
        <dbReference type="ARBA" id="ARBA00006598"/>
    </source>
</evidence>
<gene>
    <name evidence="5" type="primary">rpmI</name>
    <name evidence="7" type="ORF">A3F84_07990</name>
</gene>
<evidence type="ECO:0000256" key="5">
    <source>
        <dbReference type="HAMAP-Rule" id="MF_00514"/>
    </source>
</evidence>
<dbReference type="GO" id="GO:0022625">
    <property type="term" value="C:cytosolic large ribosomal subunit"/>
    <property type="evidence" value="ECO:0007669"/>
    <property type="project" value="TreeGrafter"/>
</dbReference>
<proteinExistence type="inferred from homology"/>
<evidence type="ECO:0000313" key="8">
    <source>
        <dbReference type="Proteomes" id="UP000178606"/>
    </source>
</evidence>
<dbReference type="Gene3D" id="4.10.410.60">
    <property type="match status" value="1"/>
</dbReference>
<dbReference type="SUPFAM" id="SSF143034">
    <property type="entry name" value="L35p-like"/>
    <property type="match status" value="1"/>
</dbReference>